<accession>A0A660LEJ0</accession>
<gene>
    <name evidence="1" type="ORF">C8N24_2056</name>
</gene>
<protein>
    <submittedName>
        <fullName evidence="1">Uncharacterized protein with GYD domain</fullName>
    </submittedName>
</protein>
<dbReference type="Pfam" id="PF08734">
    <property type="entry name" value="GYD"/>
    <property type="match status" value="1"/>
</dbReference>
<comment type="caution">
    <text evidence="1">The sequence shown here is derived from an EMBL/GenBank/DDBJ whole genome shotgun (WGS) entry which is preliminary data.</text>
</comment>
<evidence type="ECO:0000313" key="2">
    <source>
        <dbReference type="Proteomes" id="UP000278962"/>
    </source>
</evidence>
<dbReference type="AlphaFoldDB" id="A0A660LEJ0"/>
<keyword evidence="2" id="KW-1185">Reference proteome</keyword>
<dbReference type="RefSeq" id="WP_121249922.1">
    <property type="nucleotide sequence ID" value="NZ_RBIL01000001.1"/>
</dbReference>
<proteinExistence type="predicted"/>
<dbReference type="EMBL" id="RBIL01000001">
    <property type="protein sequence ID" value="RKQ92213.1"/>
    <property type="molecule type" value="Genomic_DNA"/>
</dbReference>
<dbReference type="OrthoDB" id="5243930at2"/>
<organism evidence="1 2">
    <name type="scientific">Solirubrobacter pauli</name>
    <dbReference type="NCBI Taxonomy" id="166793"/>
    <lineage>
        <taxon>Bacteria</taxon>
        <taxon>Bacillati</taxon>
        <taxon>Actinomycetota</taxon>
        <taxon>Thermoleophilia</taxon>
        <taxon>Solirubrobacterales</taxon>
        <taxon>Solirubrobacteraceae</taxon>
        <taxon>Solirubrobacter</taxon>
    </lineage>
</organism>
<name>A0A660LEJ0_9ACTN</name>
<dbReference type="Proteomes" id="UP000278962">
    <property type="component" value="Unassembled WGS sequence"/>
</dbReference>
<reference evidence="1 2" key="1">
    <citation type="submission" date="2018-10" db="EMBL/GenBank/DDBJ databases">
        <title>Genomic Encyclopedia of Archaeal and Bacterial Type Strains, Phase II (KMG-II): from individual species to whole genera.</title>
        <authorList>
            <person name="Goeker M."/>
        </authorList>
    </citation>
    <scope>NUCLEOTIDE SEQUENCE [LARGE SCALE GENOMIC DNA]</scope>
    <source>
        <strain evidence="1 2">DSM 14954</strain>
    </source>
</reference>
<evidence type="ECO:0000313" key="1">
    <source>
        <dbReference type="EMBL" id="RKQ92213.1"/>
    </source>
</evidence>
<dbReference type="InterPro" id="IPR014845">
    <property type="entry name" value="GYD/TTHA1554"/>
</dbReference>
<sequence>MPTYIMLSTLTPEGVQTVKNNPSRIREVNREVQQLGAEVKAQWATLGSFDFVNVIEAPDDTTMARISLELGSRGSGRYETLIAIPIDDFIAAL</sequence>